<evidence type="ECO:0000313" key="3">
    <source>
        <dbReference type="Proteomes" id="UP000525298"/>
    </source>
</evidence>
<organism evidence="2 3">
    <name type="scientific">Desulfosalsimonas propionicica</name>
    <dbReference type="NCBI Taxonomy" id="332175"/>
    <lineage>
        <taxon>Bacteria</taxon>
        <taxon>Pseudomonadati</taxon>
        <taxon>Thermodesulfobacteriota</taxon>
        <taxon>Desulfobacteria</taxon>
        <taxon>Desulfobacterales</taxon>
        <taxon>Desulfosalsimonadaceae</taxon>
        <taxon>Desulfosalsimonas</taxon>
    </lineage>
</organism>
<gene>
    <name evidence="2" type="ORF">HNR65_003345</name>
</gene>
<dbReference type="AlphaFoldDB" id="A0A7W0CC25"/>
<proteinExistence type="predicted"/>
<sequence>MLSHELSSTFVALVDAIHRCDIDAAIKFYEPDVKIISDSGKMRKGTSCIRKDLEKLVKIKPKITVNCENFIRDDDLLVCSFQWALSGSPMNREHIKMEGISMIVFRQQSDKSWRIVIESPWGAAMLV</sequence>
<dbReference type="EMBL" id="JACDUS010000014">
    <property type="protein sequence ID" value="MBA2882989.1"/>
    <property type="molecule type" value="Genomic_DNA"/>
</dbReference>
<dbReference type="Pfam" id="PF14534">
    <property type="entry name" value="DUF4440"/>
    <property type="match status" value="1"/>
</dbReference>
<protein>
    <submittedName>
        <fullName evidence="2">Ketosteroid isomerase-like protein</fullName>
    </submittedName>
</protein>
<comment type="caution">
    <text evidence="2">The sequence shown here is derived from an EMBL/GenBank/DDBJ whole genome shotgun (WGS) entry which is preliminary data.</text>
</comment>
<dbReference type="Proteomes" id="UP000525298">
    <property type="component" value="Unassembled WGS sequence"/>
</dbReference>
<keyword evidence="2" id="KW-0413">Isomerase</keyword>
<dbReference type="RefSeq" id="WP_181552603.1">
    <property type="nucleotide sequence ID" value="NZ_JACDUS010000014.1"/>
</dbReference>
<accession>A0A7W0CC25</accession>
<dbReference type="Gene3D" id="3.10.450.50">
    <property type="match status" value="1"/>
</dbReference>
<dbReference type="InterPro" id="IPR032710">
    <property type="entry name" value="NTF2-like_dom_sf"/>
</dbReference>
<evidence type="ECO:0000259" key="1">
    <source>
        <dbReference type="Pfam" id="PF14534"/>
    </source>
</evidence>
<dbReference type="InterPro" id="IPR027843">
    <property type="entry name" value="DUF4440"/>
</dbReference>
<reference evidence="2 3" key="1">
    <citation type="submission" date="2020-07" db="EMBL/GenBank/DDBJ databases">
        <title>Genomic Encyclopedia of Type Strains, Phase IV (KMG-IV): sequencing the most valuable type-strain genomes for metagenomic binning, comparative biology and taxonomic classification.</title>
        <authorList>
            <person name="Goeker M."/>
        </authorList>
    </citation>
    <scope>NUCLEOTIDE SEQUENCE [LARGE SCALE GENOMIC DNA]</scope>
    <source>
        <strain evidence="2 3">DSM 17721</strain>
    </source>
</reference>
<name>A0A7W0CC25_9BACT</name>
<dbReference type="GO" id="GO:0016853">
    <property type="term" value="F:isomerase activity"/>
    <property type="evidence" value="ECO:0007669"/>
    <property type="project" value="UniProtKB-KW"/>
</dbReference>
<dbReference type="SUPFAM" id="SSF54427">
    <property type="entry name" value="NTF2-like"/>
    <property type="match status" value="1"/>
</dbReference>
<keyword evidence="3" id="KW-1185">Reference proteome</keyword>
<feature type="domain" description="DUF4440" evidence="1">
    <location>
        <begin position="11"/>
        <end position="115"/>
    </location>
</feature>
<evidence type="ECO:0000313" key="2">
    <source>
        <dbReference type="EMBL" id="MBA2882989.1"/>
    </source>
</evidence>